<dbReference type="InterPro" id="IPR027417">
    <property type="entry name" value="P-loop_NTPase"/>
</dbReference>
<evidence type="ECO:0000313" key="1">
    <source>
        <dbReference type="EMBL" id="GAG44893.1"/>
    </source>
</evidence>
<proteinExistence type="predicted"/>
<protein>
    <recommendedName>
        <fullName evidence="2">AAA domain-containing protein</fullName>
    </recommendedName>
</protein>
<dbReference type="AlphaFoldDB" id="X0Y840"/>
<dbReference type="Gene3D" id="3.40.50.300">
    <property type="entry name" value="P-loop containing nucleotide triphosphate hydrolases"/>
    <property type="match status" value="1"/>
</dbReference>
<accession>X0Y840</accession>
<comment type="caution">
    <text evidence="1">The sequence shown here is derived from an EMBL/GenBank/DDBJ whole genome shotgun (WGS) entry which is preliminary data.</text>
</comment>
<dbReference type="EMBL" id="BARS01052704">
    <property type="protein sequence ID" value="GAG44893.1"/>
    <property type="molecule type" value="Genomic_DNA"/>
</dbReference>
<organism evidence="1">
    <name type="scientific">marine sediment metagenome</name>
    <dbReference type="NCBI Taxonomy" id="412755"/>
    <lineage>
        <taxon>unclassified sequences</taxon>
        <taxon>metagenomes</taxon>
        <taxon>ecological metagenomes</taxon>
    </lineage>
</organism>
<evidence type="ECO:0008006" key="2">
    <source>
        <dbReference type="Google" id="ProtNLM"/>
    </source>
</evidence>
<reference evidence="1" key="1">
    <citation type="journal article" date="2014" name="Front. Microbiol.">
        <title>High frequency of phylogenetically diverse reductive dehalogenase-homologous genes in deep subseafloor sedimentary metagenomes.</title>
        <authorList>
            <person name="Kawai M."/>
            <person name="Futagami T."/>
            <person name="Toyoda A."/>
            <person name="Takaki Y."/>
            <person name="Nishi S."/>
            <person name="Hori S."/>
            <person name="Arai W."/>
            <person name="Tsubouchi T."/>
            <person name="Morono Y."/>
            <person name="Uchiyama I."/>
            <person name="Ito T."/>
            <person name="Fujiyama A."/>
            <person name="Inagaki F."/>
            <person name="Takami H."/>
        </authorList>
    </citation>
    <scope>NUCLEOTIDE SEQUENCE</scope>
    <source>
        <strain evidence="1">Expedition CK06-06</strain>
    </source>
</reference>
<sequence>MQGGKQTPHHLHGLQLSYKIERHNHKEKEEKVKKIAVATSKGGVGKTTT</sequence>
<feature type="non-terminal residue" evidence="1">
    <location>
        <position position="49"/>
    </location>
</feature>
<gene>
    <name evidence="1" type="ORF">S01H1_78320</name>
</gene>
<name>X0Y840_9ZZZZ</name>